<name>A0ABC9TUD6_CLOSY</name>
<feature type="compositionally biased region" description="Polar residues" evidence="1">
    <location>
        <begin position="53"/>
        <end position="62"/>
    </location>
</feature>
<sequence length="89" mass="9890">MPDFTSAFRKHVVAATRPTLFKAGDNQRPERTMSGAAKIFAGFPPPHHLQPGTEDSASSLTTPDMVRSGRVLQPQLNLHLFDTIFHQTY</sequence>
<gene>
    <name evidence="2" type="ORF">CLOSYM_03542</name>
</gene>
<protein>
    <submittedName>
        <fullName evidence="2">Uncharacterized protein</fullName>
    </submittedName>
</protein>
<proteinExistence type="predicted"/>
<dbReference type="Proteomes" id="UP000016491">
    <property type="component" value="Unassembled WGS sequence"/>
</dbReference>
<accession>A0ABC9TUD6</accession>
<feature type="region of interest" description="Disordered" evidence="1">
    <location>
        <begin position="43"/>
        <end position="62"/>
    </location>
</feature>
<evidence type="ECO:0000313" key="3">
    <source>
        <dbReference type="Proteomes" id="UP000016491"/>
    </source>
</evidence>
<organism evidence="2 3">
    <name type="scientific">[Clostridium] symbiosum ATCC 14940</name>
    <dbReference type="NCBI Taxonomy" id="411472"/>
    <lineage>
        <taxon>Bacteria</taxon>
        <taxon>Bacillati</taxon>
        <taxon>Bacillota</taxon>
        <taxon>Clostridia</taxon>
        <taxon>Lachnospirales</taxon>
        <taxon>Lachnospiraceae</taxon>
        <taxon>Otoolea</taxon>
    </lineage>
</organism>
<dbReference type="AlphaFoldDB" id="A0ABC9TUD6"/>
<dbReference type="EMBL" id="AWSU01000274">
    <property type="protein sequence ID" value="ERI74965.1"/>
    <property type="molecule type" value="Genomic_DNA"/>
</dbReference>
<comment type="caution">
    <text evidence="2">The sequence shown here is derived from an EMBL/GenBank/DDBJ whole genome shotgun (WGS) entry which is preliminary data.</text>
</comment>
<evidence type="ECO:0000256" key="1">
    <source>
        <dbReference type="SAM" id="MobiDB-lite"/>
    </source>
</evidence>
<evidence type="ECO:0000313" key="2">
    <source>
        <dbReference type="EMBL" id="ERI74965.1"/>
    </source>
</evidence>
<reference evidence="2 3" key="1">
    <citation type="submission" date="2013-07" db="EMBL/GenBank/DDBJ databases">
        <authorList>
            <person name="Weinstock G."/>
            <person name="Sodergren E."/>
            <person name="Wylie T."/>
            <person name="Fulton L."/>
            <person name="Fulton R."/>
            <person name="Fronick C."/>
            <person name="O'Laughlin M."/>
            <person name="Godfrey J."/>
            <person name="Miner T."/>
            <person name="Herter B."/>
            <person name="Appelbaum E."/>
            <person name="Cordes M."/>
            <person name="Lek S."/>
            <person name="Wollam A."/>
            <person name="Pepin K.H."/>
            <person name="Palsikar V.B."/>
            <person name="Mitreva M."/>
            <person name="Wilson R.K."/>
        </authorList>
    </citation>
    <scope>NUCLEOTIDE SEQUENCE [LARGE SCALE GENOMIC DNA]</scope>
    <source>
        <strain evidence="2 3">ATCC 14940</strain>
    </source>
</reference>